<comment type="caution">
    <text evidence="2">The sequence shown here is derived from an EMBL/GenBank/DDBJ whole genome shotgun (WGS) entry which is preliminary data.</text>
</comment>
<dbReference type="EMBL" id="BSXT01001097">
    <property type="protein sequence ID" value="GMF38592.1"/>
    <property type="molecule type" value="Genomic_DNA"/>
</dbReference>
<evidence type="ECO:0000313" key="3">
    <source>
        <dbReference type="Proteomes" id="UP001165121"/>
    </source>
</evidence>
<keyword evidence="3" id="KW-1185">Reference proteome</keyword>
<reference evidence="2" key="1">
    <citation type="submission" date="2023-04" db="EMBL/GenBank/DDBJ databases">
        <title>Phytophthora fragariaefolia NBRC 109709.</title>
        <authorList>
            <person name="Ichikawa N."/>
            <person name="Sato H."/>
            <person name="Tonouchi N."/>
        </authorList>
    </citation>
    <scope>NUCLEOTIDE SEQUENCE</scope>
    <source>
        <strain evidence="2">NBRC 109709</strain>
    </source>
</reference>
<evidence type="ECO:0000313" key="2">
    <source>
        <dbReference type="EMBL" id="GMF38592.1"/>
    </source>
</evidence>
<dbReference type="InterPro" id="IPR043502">
    <property type="entry name" value="DNA/RNA_pol_sf"/>
</dbReference>
<dbReference type="InterPro" id="IPR000477">
    <property type="entry name" value="RT_dom"/>
</dbReference>
<dbReference type="PANTHER" id="PTHR19446">
    <property type="entry name" value="REVERSE TRANSCRIPTASES"/>
    <property type="match status" value="1"/>
</dbReference>
<sequence>MVITDPTQQDATALLLDFRKAYDSLDREYMLEVLRRKGYPEKFIRAVDAMHDGTTVRFLANGYTSRSIAVTSGIRQGCPLAPLLFILALDPLYRKLDGFMGIRGVIIQSEAGRFELRVAGYADDTAAFVRNPADIPILMRDLSIFGNASGLQINAGKTSDCAPPTWSATRHHLTTESYVSEAESRLQKKSLTVDQRSLIAGAVIIPNLLYIARHAWPSTEDVNTMDTRIRNYVWHGQFATDLTGVKAWLDADLAALPRTDRGLAIPDLRAELYAMAATTVSKWAEMGTKNLHIAGDILYHGTKPGLAPKVYITPDYTPATPTGFRRRRTMWRTGRRLLAETGAPEPEADCAMKALARCAYQIGGISTRWEGEKLWLDCTELLERLAGTTAYKERMINGCANVEWLPFAEANIVQAHTRDGIRTTLAKASGLLLTEGTLISDVVTWTRLEKGELVFKFAKKSIQQELRQQGENLVTIIIANYVELALRRPFPQEVHFTATPATHPVIAELRNGEEVELLIKDSVTGPTTIRPITNHEGMKSALTRFMAPDATVHAVHPHPHLSRLVCSAVLTKVLGTLWPSGKSFGTRTNNPLERFNRVLNTRFPTPHPSMATFVTVIKQISAEYVQQLNDIPRGRARRVPRETIELPTAVDLPEELENAGKFGPASTLSNNASVGSANSVVAL</sequence>
<organism evidence="2 3">
    <name type="scientific">Phytophthora fragariaefolia</name>
    <dbReference type="NCBI Taxonomy" id="1490495"/>
    <lineage>
        <taxon>Eukaryota</taxon>
        <taxon>Sar</taxon>
        <taxon>Stramenopiles</taxon>
        <taxon>Oomycota</taxon>
        <taxon>Peronosporomycetes</taxon>
        <taxon>Peronosporales</taxon>
        <taxon>Peronosporaceae</taxon>
        <taxon>Phytophthora</taxon>
    </lineage>
</organism>
<dbReference type="Pfam" id="PF00078">
    <property type="entry name" value="RVT_1"/>
    <property type="match status" value="1"/>
</dbReference>
<protein>
    <submittedName>
        <fullName evidence="2">Unnamed protein product</fullName>
    </submittedName>
</protein>
<proteinExistence type="predicted"/>
<dbReference type="SUPFAM" id="SSF56672">
    <property type="entry name" value="DNA/RNA polymerases"/>
    <property type="match status" value="1"/>
</dbReference>
<gene>
    <name evidence="2" type="ORF">Pfra01_001118300</name>
</gene>
<feature type="domain" description="Reverse transcriptase" evidence="1">
    <location>
        <begin position="1"/>
        <end position="193"/>
    </location>
</feature>
<dbReference type="PROSITE" id="PS50878">
    <property type="entry name" value="RT_POL"/>
    <property type="match status" value="1"/>
</dbReference>
<name>A0A9W7CRI2_9STRA</name>
<dbReference type="OrthoDB" id="120923at2759"/>
<accession>A0A9W7CRI2</accession>
<dbReference type="Proteomes" id="UP001165121">
    <property type="component" value="Unassembled WGS sequence"/>
</dbReference>
<evidence type="ECO:0000259" key="1">
    <source>
        <dbReference type="PROSITE" id="PS50878"/>
    </source>
</evidence>
<dbReference type="AlphaFoldDB" id="A0A9W7CRI2"/>